<accession>A0AAD7BJT7</accession>
<dbReference type="AlphaFoldDB" id="A0AAD7BJT7"/>
<keyword evidence="2" id="KW-1185">Reference proteome</keyword>
<sequence>MLRLSVRQFSQHAPSSRAGVVHHFNHVDLSPRPARPAPVSPIQKTTFTNPKTGNPDIVQYSFRLGSTFSIWTILSLTLLAGAGWRLQRVHSALIERVKEMQRIARETDLEALDDNGLTTHVYAILQTLRSEERIQQMHQVLPRLHARDDQGRAAIEELCRALHGVLVKEDTNMLMLAQVLQAFDKFYMAVPASADLPTQEATLQ</sequence>
<dbReference type="EMBL" id="JARKIF010000014">
    <property type="protein sequence ID" value="KAJ7623184.1"/>
    <property type="molecule type" value="Genomic_DNA"/>
</dbReference>
<dbReference type="Proteomes" id="UP001221142">
    <property type="component" value="Unassembled WGS sequence"/>
</dbReference>
<name>A0AAD7BJT7_9AGAR</name>
<gene>
    <name evidence="1" type="ORF">FB45DRAFT_924815</name>
</gene>
<evidence type="ECO:0000313" key="2">
    <source>
        <dbReference type="Proteomes" id="UP001221142"/>
    </source>
</evidence>
<reference evidence="1" key="1">
    <citation type="submission" date="2023-03" db="EMBL/GenBank/DDBJ databases">
        <title>Massive genome expansion in bonnet fungi (Mycena s.s.) driven by repeated elements and novel gene families across ecological guilds.</title>
        <authorList>
            <consortium name="Lawrence Berkeley National Laboratory"/>
            <person name="Harder C.B."/>
            <person name="Miyauchi S."/>
            <person name="Viragh M."/>
            <person name="Kuo A."/>
            <person name="Thoen E."/>
            <person name="Andreopoulos B."/>
            <person name="Lu D."/>
            <person name="Skrede I."/>
            <person name="Drula E."/>
            <person name="Henrissat B."/>
            <person name="Morin E."/>
            <person name="Kohler A."/>
            <person name="Barry K."/>
            <person name="LaButti K."/>
            <person name="Morin E."/>
            <person name="Salamov A."/>
            <person name="Lipzen A."/>
            <person name="Mereny Z."/>
            <person name="Hegedus B."/>
            <person name="Baldrian P."/>
            <person name="Stursova M."/>
            <person name="Weitz H."/>
            <person name="Taylor A."/>
            <person name="Grigoriev I.V."/>
            <person name="Nagy L.G."/>
            <person name="Martin F."/>
            <person name="Kauserud H."/>
        </authorList>
    </citation>
    <scope>NUCLEOTIDE SEQUENCE</scope>
    <source>
        <strain evidence="1">9284</strain>
    </source>
</reference>
<organism evidence="1 2">
    <name type="scientific">Roridomyces roridus</name>
    <dbReference type="NCBI Taxonomy" id="1738132"/>
    <lineage>
        <taxon>Eukaryota</taxon>
        <taxon>Fungi</taxon>
        <taxon>Dikarya</taxon>
        <taxon>Basidiomycota</taxon>
        <taxon>Agaricomycotina</taxon>
        <taxon>Agaricomycetes</taxon>
        <taxon>Agaricomycetidae</taxon>
        <taxon>Agaricales</taxon>
        <taxon>Marasmiineae</taxon>
        <taxon>Mycenaceae</taxon>
        <taxon>Roridomyces</taxon>
    </lineage>
</organism>
<protein>
    <submittedName>
        <fullName evidence="1">Uncharacterized protein</fullName>
    </submittedName>
</protein>
<evidence type="ECO:0000313" key="1">
    <source>
        <dbReference type="EMBL" id="KAJ7623184.1"/>
    </source>
</evidence>
<comment type="caution">
    <text evidence="1">The sequence shown here is derived from an EMBL/GenBank/DDBJ whole genome shotgun (WGS) entry which is preliminary data.</text>
</comment>
<proteinExistence type="predicted"/>